<reference evidence="2 3" key="2">
    <citation type="submission" date="2018-03" db="EMBL/GenBank/DDBJ databases">
        <authorList>
            <person name="Keele B.F."/>
        </authorList>
    </citation>
    <scope>NUCLEOTIDE SEQUENCE [LARGE SCALE GENOMIC DNA]</scope>
    <source>
        <strain evidence="2 3">CCALA 016</strain>
    </source>
</reference>
<dbReference type="Pfam" id="PF24869">
    <property type="entry name" value="DUF7734"/>
    <property type="match status" value="1"/>
</dbReference>
<dbReference type="EMBL" id="PXOH01000002">
    <property type="protein sequence ID" value="PSF38894.1"/>
    <property type="molecule type" value="Genomic_DNA"/>
</dbReference>
<dbReference type="InterPro" id="IPR056636">
    <property type="entry name" value="DUF7734"/>
</dbReference>
<name>A0A2T1M2B7_9CHRO</name>
<dbReference type="PANTHER" id="PTHR36729:SF2">
    <property type="entry name" value="EXPRESSED PROTEIN"/>
    <property type="match status" value="1"/>
</dbReference>
<dbReference type="Proteomes" id="UP000239001">
    <property type="component" value="Unassembled WGS sequence"/>
</dbReference>
<proteinExistence type="predicted"/>
<organism evidence="2 3">
    <name type="scientific">Aphanothece hegewaldii CCALA 016</name>
    <dbReference type="NCBI Taxonomy" id="2107694"/>
    <lineage>
        <taxon>Bacteria</taxon>
        <taxon>Bacillati</taxon>
        <taxon>Cyanobacteriota</taxon>
        <taxon>Cyanophyceae</taxon>
        <taxon>Oscillatoriophycideae</taxon>
        <taxon>Chroococcales</taxon>
        <taxon>Aphanothecaceae</taxon>
        <taxon>Aphanothece</taxon>
    </lineage>
</organism>
<dbReference type="AlphaFoldDB" id="A0A2T1M2B7"/>
<evidence type="ECO:0000313" key="2">
    <source>
        <dbReference type="EMBL" id="PSF38894.1"/>
    </source>
</evidence>
<evidence type="ECO:0000313" key="3">
    <source>
        <dbReference type="Proteomes" id="UP000239001"/>
    </source>
</evidence>
<dbReference type="OrthoDB" id="463229at2"/>
<protein>
    <recommendedName>
        <fullName evidence="1">DUF7734 domain-containing protein</fullName>
    </recommendedName>
</protein>
<reference evidence="2 3" key="1">
    <citation type="submission" date="2018-03" db="EMBL/GenBank/DDBJ databases">
        <title>The ancient ancestry and fast evolution of plastids.</title>
        <authorList>
            <person name="Moore K.R."/>
            <person name="Magnabosco C."/>
            <person name="Momper L."/>
            <person name="Gold D.A."/>
            <person name="Bosak T."/>
            <person name="Fournier G.P."/>
        </authorList>
    </citation>
    <scope>NUCLEOTIDE SEQUENCE [LARGE SCALE GENOMIC DNA]</scope>
    <source>
        <strain evidence="2 3">CCALA 016</strain>
    </source>
</reference>
<comment type="caution">
    <text evidence="2">The sequence shown here is derived from an EMBL/GenBank/DDBJ whole genome shotgun (WGS) entry which is preliminary data.</text>
</comment>
<sequence length="98" mass="11074">MINIAKRLEAYTIKRPQEVLLVTIESEGEIDEIAIFKGFSSSLIRPTNPDPDIPLIGELAIIKNIDRLKSPYHPNQPSYIQQGLNDEEMESLLQELGL</sequence>
<accession>A0A2T1M2B7</accession>
<evidence type="ECO:0000259" key="1">
    <source>
        <dbReference type="Pfam" id="PF24869"/>
    </source>
</evidence>
<gene>
    <name evidence="2" type="ORF">C7H19_02220</name>
</gene>
<keyword evidence="3" id="KW-1185">Reference proteome</keyword>
<dbReference type="PANTHER" id="PTHR36729">
    <property type="entry name" value="EXPRESSED PROTEIN"/>
    <property type="match status" value="1"/>
</dbReference>
<feature type="domain" description="DUF7734" evidence="1">
    <location>
        <begin position="6"/>
        <end position="93"/>
    </location>
</feature>